<dbReference type="PANTHER" id="PTHR42953">
    <property type="entry name" value="HIGH-AFFINITY ZINC UPTAKE SYSTEM PROTEIN ZNUA-RELATED"/>
    <property type="match status" value="1"/>
</dbReference>
<evidence type="ECO:0000313" key="7">
    <source>
        <dbReference type="EMBL" id="MBD8489423.1"/>
    </source>
</evidence>
<evidence type="ECO:0000256" key="3">
    <source>
        <dbReference type="ARBA" id="ARBA00022448"/>
    </source>
</evidence>
<evidence type="ECO:0000256" key="4">
    <source>
        <dbReference type="ARBA" id="ARBA00022723"/>
    </source>
</evidence>
<dbReference type="PROSITE" id="PS51257">
    <property type="entry name" value="PROKAR_LIPOPROTEIN"/>
    <property type="match status" value="1"/>
</dbReference>
<organism evidence="7 8">
    <name type="scientific">Echinicola arenosa</name>
    <dbReference type="NCBI Taxonomy" id="2774144"/>
    <lineage>
        <taxon>Bacteria</taxon>
        <taxon>Pseudomonadati</taxon>
        <taxon>Bacteroidota</taxon>
        <taxon>Cytophagia</taxon>
        <taxon>Cytophagales</taxon>
        <taxon>Cyclobacteriaceae</taxon>
        <taxon>Echinicola</taxon>
    </lineage>
</organism>
<dbReference type="PRINTS" id="PR00691">
    <property type="entry name" value="ADHESINB"/>
</dbReference>
<dbReference type="PRINTS" id="PR00690">
    <property type="entry name" value="ADHESNFAMILY"/>
</dbReference>
<evidence type="ECO:0000313" key="8">
    <source>
        <dbReference type="Proteomes" id="UP000647133"/>
    </source>
</evidence>
<keyword evidence="8" id="KW-1185">Reference proteome</keyword>
<accession>A0ABR9ANI0</accession>
<evidence type="ECO:0000256" key="6">
    <source>
        <dbReference type="RuleBase" id="RU003512"/>
    </source>
</evidence>
<evidence type="ECO:0000256" key="2">
    <source>
        <dbReference type="ARBA" id="ARBA00011028"/>
    </source>
</evidence>
<dbReference type="InterPro" id="IPR006127">
    <property type="entry name" value="ZnuA-like"/>
</dbReference>
<evidence type="ECO:0000256" key="1">
    <source>
        <dbReference type="ARBA" id="ARBA00004196"/>
    </source>
</evidence>
<reference evidence="7 8" key="1">
    <citation type="submission" date="2020-09" db="EMBL/GenBank/DDBJ databases">
        <title>Echinicola sp. CAU 1574 isolated from sand of Sido Beach.</title>
        <authorList>
            <person name="Kim W."/>
        </authorList>
    </citation>
    <scope>NUCLEOTIDE SEQUENCE [LARGE SCALE GENOMIC DNA]</scope>
    <source>
        <strain evidence="7 8">CAU 1574</strain>
    </source>
</reference>
<dbReference type="InterPro" id="IPR006128">
    <property type="entry name" value="Lipoprotein_PsaA-like"/>
</dbReference>
<dbReference type="InterPro" id="IPR006129">
    <property type="entry name" value="AdhesinB"/>
</dbReference>
<dbReference type="SUPFAM" id="SSF53807">
    <property type="entry name" value="Helical backbone' metal receptor"/>
    <property type="match status" value="1"/>
</dbReference>
<name>A0ABR9ANI0_9BACT</name>
<dbReference type="EMBL" id="JACYTQ010000003">
    <property type="protein sequence ID" value="MBD8489423.1"/>
    <property type="molecule type" value="Genomic_DNA"/>
</dbReference>
<comment type="subcellular location">
    <subcellularLocation>
        <location evidence="1">Cell envelope</location>
    </subcellularLocation>
</comment>
<evidence type="ECO:0000256" key="5">
    <source>
        <dbReference type="ARBA" id="ARBA00022729"/>
    </source>
</evidence>
<proteinExistence type="inferred from homology"/>
<dbReference type="InterPro" id="IPR050492">
    <property type="entry name" value="Bact_metal-bind_prot9"/>
</dbReference>
<keyword evidence="3 6" id="KW-0813">Transport</keyword>
<comment type="similarity">
    <text evidence="2 6">Belongs to the bacterial solute-binding protein 9 family.</text>
</comment>
<comment type="caution">
    <text evidence="7">The sequence shown here is derived from an EMBL/GenBank/DDBJ whole genome shotgun (WGS) entry which is preliminary data.</text>
</comment>
<gene>
    <name evidence="7" type="ORF">IFO69_11775</name>
</gene>
<keyword evidence="4" id="KW-0479">Metal-binding</keyword>
<keyword evidence="5" id="KW-0732">Signal</keyword>
<dbReference type="Proteomes" id="UP000647133">
    <property type="component" value="Unassembled WGS sequence"/>
</dbReference>
<dbReference type="PANTHER" id="PTHR42953:SF1">
    <property type="entry name" value="METAL-BINDING PROTEIN HI_0362-RELATED"/>
    <property type="match status" value="1"/>
</dbReference>
<sequence length="307" mass="34005">MKIRLVLITTIIAVLLSSCKFDRKGDQGKFRITATTNIMADGVRSLVGDSAIVTPLMAVGVDPHLYKASQRDLDLLFDADLVVYHGLHLEGKMVEVLHKFSRTHEVIDVGAFLPPTLLISSPAFANTVDPHIWFDVKLWSLAMEQLKDAILEKKPEWTDYVNTNWEKYQTQLTALDQYTAHEIKKITNQGQVLITAHDAFSYFGKAYQIDVKGLQGLSTLSEPGLNDVSKLVNFIIERNIKAIFIEQSISPKAIKAVVEGCKRKGHDVVLAGPLYTDSLGEPEGPAGTYLGMVKTNVDAIVQNLKSK</sequence>
<dbReference type="Gene3D" id="3.40.50.1980">
    <property type="entry name" value="Nitrogenase molybdenum iron protein domain"/>
    <property type="match status" value="2"/>
</dbReference>
<dbReference type="Pfam" id="PF01297">
    <property type="entry name" value="ZnuA"/>
    <property type="match status" value="1"/>
</dbReference>
<protein>
    <submittedName>
        <fullName evidence="7">Zinc ABC transporter substrate-binding protein</fullName>
    </submittedName>
</protein>